<dbReference type="EMBL" id="LQXD01000194">
    <property type="protein sequence ID" value="OIJ05100.1"/>
    <property type="molecule type" value="Genomic_DNA"/>
</dbReference>
<accession>A0A1S2KY93</accession>
<dbReference type="PANTHER" id="PTHR36846">
    <property type="entry name" value="PROTEIN VIAA"/>
    <property type="match status" value="1"/>
</dbReference>
<feature type="compositionally biased region" description="Low complexity" evidence="1">
    <location>
        <begin position="141"/>
        <end position="181"/>
    </location>
</feature>
<sequence>MSKIFDPIEETQSVLNTDSFDRRRFADLLSKSKNMAQLSQDGSAELPTFQPLMNDIWASLYKTKPKLKELENLDGSYHANRNFMKQVMELDGFDEFRKSTMLDDLSSAIGTLRYSEKVNDWVTEQRDRNDQLNKALEDAMKQQQEMQQAQEQMQQAQKEQEQAQNDVDNANQNGDDQQQKQAQKRANKAQKQAQQAQEQMQQASQSMNQSMQQAQQMMSNALSKENGKSQNSLQSKFRQAQQETNEGKEALDNLMGIGAGTGSNDDLQKVPLRDKIVLAEVLRKNKKLKRIAEWAGKFKSIARQKRKSKTEESSERSGVTIGTDVERLLPQELAFFSHEVTKTDFLRRYSEGQTMVYAPEGKEEVGKGPIVVCLDQSGSMWNLDEQSKGFLLALAMIAKKERRDFAVVLFSSGANFRTFVYPKGKINSEKLVELATTFLDGGTDFCNPLKEAVRVIKQNKRFKKADILFVTDGEPSDYSRVVNYSKDVLQPFKEKHDVSIMSVLLGGTREQAVKVFSDKVVHGKDFMNDAVTDAFKI</sequence>
<evidence type="ECO:0000259" key="2">
    <source>
        <dbReference type="Pfam" id="PF13519"/>
    </source>
</evidence>
<evidence type="ECO:0000313" key="4">
    <source>
        <dbReference type="EMBL" id="QOY37675.1"/>
    </source>
</evidence>
<dbReference type="PANTHER" id="PTHR36846:SF1">
    <property type="entry name" value="PROTEIN VIAA"/>
    <property type="match status" value="1"/>
</dbReference>
<proteinExistence type="predicted"/>
<feature type="domain" description="VWFA" evidence="2">
    <location>
        <begin position="370"/>
        <end position="474"/>
    </location>
</feature>
<dbReference type="Gene3D" id="3.40.50.410">
    <property type="entry name" value="von Willebrand factor, type A domain"/>
    <property type="match status" value="1"/>
</dbReference>
<gene>
    <name evidence="4" type="ORF">AWH56_008880</name>
    <name evidence="3" type="ORF">AWH56_22205</name>
</gene>
<dbReference type="InterPro" id="IPR002035">
    <property type="entry name" value="VWF_A"/>
</dbReference>
<name>A0A1S2KY93_9BACI</name>
<feature type="compositionally biased region" description="Polar residues" evidence="1">
    <location>
        <begin position="228"/>
        <end position="244"/>
    </location>
</feature>
<dbReference type="Pfam" id="PF13519">
    <property type="entry name" value="VWA_2"/>
    <property type="match status" value="1"/>
</dbReference>
<keyword evidence="5" id="KW-1185">Reference proteome</keyword>
<dbReference type="KEGG" id="aia:AWH56_008880"/>
<reference evidence="3 5" key="1">
    <citation type="submission" date="2016-10" db="EMBL/GenBank/DDBJ databases">
        <title>Draft genome sequences of four alkaliphilic bacteria belonging to the Anaerobacillus genus.</title>
        <authorList>
            <person name="Bassil N.M."/>
            <person name="Lloyd J.R."/>
        </authorList>
    </citation>
    <scope>NUCLEOTIDE SEQUENCE [LARGE SCALE GENOMIC DNA]</scope>
    <source>
        <strain evidence="3 5">NB2006</strain>
    </source>
</reference>
<protein>
    <submittedName>
        <fullName evidence="4">VWA domain-containing protein</fullName>
    </submittedName>
</protein>
<organism evidence="3 5">
    <name type="scientific">Anaerobacillus isosaccharinicus</name>
    <dbReference type="NCBI Taxonomy" id="1532552"/>
    <lineage>
        <taxon>Bacteria</taxon>
        <taxon>Bacillati</taxon>
        <taxon>Bacillota</taxon>
        <taxon>Bacilli</taxon>
        <taxon>Bacillales</taxon>
        <taxon>Bacillaceae</taxon>
        <taxon>Anaerobacillus</taxon>
    </lineage>
</organism>
<dbReference type="GO" id="GO:0005829">
    <property type="term" value="C:cytosol"/>
    <property type="evidence" value="ECO:0007669"/>
    <property type="project" value="TreeGrafter"/>
</dbReference>
<dbReference type="RefSeq" id="WP_071319109.1">
    <property type="nucleotide sequence ID" value="NZ_CP063356.2"/>
</dbReference>
<feature type="region of interest" description="Disordered" evidence="1">
    <location>
        <begin position="138"/>
        <end position="245"/>
    </location>
</feature>
<reference evidence="4" key="4">
    <citation type="submission" date="2020-10" db="EMBL/GenBank/DDBJ databases">
        <authorList>
            <person name="Bassil N.M."/>
            <person name="Lloyd J.R."/>
        </authorList>
    </citation>
    <scope>NUCLEOTIDE SEQUENCE</scope>
    <source>
        <strain evidence="4">NB2006</strain>
    </source>
</reference>
<dbReference type="InterPro" id="IPR036465">
    <property type="entry name" value="vWFA_dom_sf"/>
</dbReference>
<dbReference type="OrthoDB" id="92417at2"/>
<dbReference type="Proteomes" id="UP000180175">
    <property type="component" value="Chromosome"/>
</dbReference>
<dbReference type="AlphaFoldDB" id="A0A1S2KY93"/>
<evidence type="ECO:0000313" key="5">
    <source>
        <dbReference type="Proteomes" id="UP000180175"/>
    </source>
</evidence>
<evidence type="ECO:0000313" key="3">
    <source>
        <dbReference type="EMBL" id="OIJ05100.1"/>
    </source>
</evidence>
<dbReference type="SUPFAM" id="SSF53300">
    <property type="entry name" value="vWA-like"/>
    <property type="match status" value="1"/>
</dbReference>
<dbReference type="EMBL" id="CP063356">
    <property type="protein sequence ID" value="QOY37675.1"/>
    <property type="molecule type" value="Genomic_DNA"/>
</dbReference>
<reference evidence="4 5" key="2">
    <citation type="journal article" date="2017" name="Genome Announc.">
        <title>Draft Genome Sequences of Four Alkaliphilic Bacteria Belonging to the Anaerobacillus Genus.</title>
        <authorList>
            <person name="Bassil N.M."/>
            <person name="Lloyd J.R."/>
        </authorList>
    </citation>
    <scope>NUCLEOTIDE SEQUENCE [LARGE SCALE GENOMIC DNA]</scope>
    <source>
        <strain evidence="4 5">NB2006</strain>
    </source>
</reference>
<evidence type="ECO:0000256" key="1">
    <source>
        <dbReference type="SAM" id="MobiDB-lite"/>
    </source>
</evidence>
<reference evidence="4 5" key="3">
    <citation type="journal article" date="2019" name="Int. J. Syst. Evol. Microbiol.">
        <title>Anaerobacillus isosaccharinicus sp. nov., an alkaliphilic bacterium which degrades isosaccharinic acid.</title>
        <authorList>
            <person name="Bassil N.M."/>
            <person name="Lloyd J.R."/>
        </authorList>
    </citation>
    <scope>NUCLEOTIDE SEQUENCE [LARGE SCALE GENOMIC DNA]</scope>
    <source>
        <strain evidence="4 5">NB2006</strain>
    </source>
</reference>
<feature type="compositionally biased region" description="Low complexity" evidence="1">
    <location>
        <begin position="189"/>
        <end position="221"/>
    </location>
</feature>